<sequence>MFKKSSNNEQASVITASETYDVFLFPNISDNRFHLITKNFHNMGCNHFELYVDTENNLLHIYDDIGWGTRGTSAINRIDKYLIDQIYTSLHLSNSEKAKVLIYFPESNTKGVGIATYGYHAEEGEYGFGHPFDETSTYEPFIGMAKQRKS</sequence>
<dbReference type="AlphaFoldDB" id="A0A2B9DGF6"/>
<comment type="caution">
    <text evidence="1">The sequence shown here is derived from an EMBL/GenBank/DDBJ whole genome shotgun (WGS) entry which is preliminary data.</text>
</comment>
<name>A0A2B9DGF6_BACCE</name>
<accession>A0A2B9DGF6</accession>
<dbReference type="Proteomes" id="UP000222054">
    <property type="component" value="Unassembled WGS sequence"/>
</dbReference>
<protein>
    <submittedName>
        <fullName evidence="1">Uncharacterized protein</fullName>
    </submittedName>
</protein>
<dbReference type="RefSeq" id="WP_098780167.1">
    <property type="nucleotide sequence ID" value="NZ_NUHO01000263.1"/>
</dbReference>
<evidence type="ECO:0000313" key="1">
    <source>
        <dbReference type="EMBL" id="PGM87082.1"/>
    </source>
</evidence>
<gene>
    <name evidence="1" type="ORF">CN958_31420</name>
</gene>
<organism evidence="1 2">
    <name type="scientific">Bacillus cereus</name>
    <dbReference type="NCBI Taxonomy" id="1396"/>
    <lineage>
        <taxon>Bacteria</taxon>
        <taxon>Bacillati</taxon>
        <taxon>Bacillota</taxon>
        <taxon>Bacilli</taxon>
        <taxon>Bacillales</taxon>
        <taxon>Bacillaceae</taxon>
        <taxon>Bacillus</taxon>
        <taxon>Bacillus cereus group</taxon>
    </lineage>
</organism>
<evidence type="ECO:0000313" key="2">
    <source>
        <dbReference type="Proteomes" id="UP000222054"/>
    </source>
</evidence>
<dbReference type="EMBL" id="NUHO01000263">
    <property type="protein sequence ID" value="PGM87082.1"/>
    <property type="molecule type" value="Genomic_DNA"/>
</dbReference>
<reference evidence="1 2" key="1">
    <citation type="submission" date="2017-09" db="EMBL/GenBank/DDBJ databases">
        <title>Large-scale bioinformatics analysis of Bacillus genomes uncovers conserved roles of natural products in bacterial physiology.</title>
        <authorList>
            <consortium name="Agbiome Team Llc"/>
            <person name="Bleich R.M."/>
            <person name="Grubbs K.J."/>
            <person name="Santa Maria K.C."/>
            <person name="Allen S.E."/>
            <person name="Farag S."/>
            <person name="Shank E.A."/>
            <person name="Bowers A."/>
        </authorList>
    </citation>
    <scope>NUCLEOTIDE SEQUENCE [LARGE SCALE GENOMIC DNA]</scope>
    <source>
        <strain evidence="1 2">AFS053130</strain>
    </source>
</reference>
<proteinExistence type="predicted"/>